<feature type="region of interest" description="Disordered" evidence="9">
    <location>
        <begin position="223"/>
        <end position="247"/>
    </location>
</feature>
<dbReference type="PROSITE" id="PS50011">
    <property type="entry name" value="PROTEIN_KINASE_DOM"/>
    <property type="match status" value="1"/>
</dbReference>
<evidence type="ECO:0000256" key="7">
    <source>
        <dbReference type="PROSITE-ProRule" id="PRU10141"/>
    </source>
</evidence>
<dbReference type="SMART" id="SM00220">
    <property type="entry name" value="S_TKc"/>
    <property type="match status" value="1"/>
</dbReference>
<keyword evidence="3 7" id="KW-0547">Nucleotide-binding</keyword>
<evidence type="ECO:0000256" key="2">
    <source>
        <dbReference type="ARBA" id="ARBA00022454"/>
    </source>
</evidence>
<protein>
    <submittedName>
        <fullName evidence="13">Uncharacterized protein LOC101855481 isoform X1</fullName>
    </submittedName>
</protein>
<feature type="domain" description="BUB1 N-terminal" evidence="11">
    <location>
        <begin position="48"/>
        <end position="212"/>
    </location>
</feature>
<feature type="region of interest" description="Disordered" evidence="9">
    <location>
        <begin position="620"/>
        <end position="656"/>
    </location>
</feature>
<comment type="subcellular location">
    <subcellularLocation>
        <location evidence="1">Chromosome</location>
        <location evidence="1">Centromere</location>
        <location evidence="1">Kinetochore</location>
    </subcellularLocation>
</comment>
<feature type="compositionally biased region" description="Polar residues" evidence="9">
    <location>
        <begin position="333"/>
        <end position="345"/>
    </location>
</feature>
<dbReference type="PROSITE" id="PS00107">
    <property type="entry name" value="PROTEIN_KINASE_ATP"/>
    <property type="match status" value="1"/>
</dbReference>
<dbReference type="Gene3D" id="1.10.510.10">
    <property type="entry name" value="Transferase(Phosphotransferase) domain 1"/>
    <property type="match status" value="1"/>
</dbReference>
<evidence type="ECO:0000256" key="4">
    <source>
        <dbReference type="ARBA" id="ARBA00022838"/>
    </source>
</evidence>
<dbReference type="PANTHER" id="PTHR14030:SF4">
    <property type="entry name" value="BUB1 KINASE, ISOFORM A-RELATED"/>
    <property type="match status" value="1"/>
</dbReference>
<dbReference type="InterPro" id="IPR015661">
    <property type="entry name" value="Bub1/Mad3"/>
</dbReference>
<gene>
    <name evidence="13" type="primary">LOC101855481</name>
</gene>
<evidence type="ECO:0000313" key="13">
    <source>
        <dbReference type="RefSeq" id="XP_005095837.1"/>
    </source>
</evidence>
<keyword evidence="12" id="KW-1185">Reference proteome</keyword>
<feature type="region of interest" description="Disordered" evidence="9">
    <location>
        <begin position="466"/>
        <end position="528"/>
    </location>
</feature>
<dbReference type="InterPro" id="IPR011009">
    <property type="entry name" value="Kinase-like_dom_sf"/>
</dbReference>
<organism evidence="12 13">
    <name type="scientific">Aplysia californica</name>
    <name type="common">California sea hare</name>
    <dbReference type="NCBI Taxonomy" id="6500"/>
    <lineage>
        <taxon>Eukaryota</taxon>
        <taxon>Metazoa</taxon>
        <taxon>Spiralia</taxon>
        <taxon>Lophotrochozoa</taxon>
        <taxon>Mollusca</taxon>
        <taxon>Gastropoda</taxon>
        <taxon>Heterobranchia</taxon>
        <taxon>Euthyneura</taxon>
        <taxon>Tectipleura</taxon>
        <taxon>Aplysiida</taxon>
        <taxon>Aplysioidea</taxon>
        <taxon>Aplysiidae</taxon>
        <taxon>Aplysia</taxon>
    </lineage>
</organism>
<evidence type="ECO:0000256" key="1">
    <source>
        <dbReference type="ARBA" id="ARBA00004629"/>
    </source>
</evidence>
<feature type="coiled-coil region" evidence="8">
    <location>
        <begin position="396"/>
        <end position="423"/>
    </location>
</feature>
<evidence type="ECO:0000313" key="12">
    <source>
        <dbReference type="Proteomes" id="UP000694888"/>
    </source>
</evidence>
<dbReference type="PROSITE" id="PS51489">
    <property type="entry name" value="BUB1_N"/>
    <property type="match status" value="1"/>
</dbReference>
<feature type="region of interest" description="Disordered" evidence="9">
    <location>
        <begin position="303"/>
        <end position="347"/>
    </location>
</feature>
<dbReference type="SUPFAM" id="SSF56112">
    <property type="entry name" value="Protein kinase-like (PK-like)"/>
    <property type="match status" value="1"/>
</dbReference>
<feature type="binding site" evidence="7">
    <location>
        <position position="1137"/>
    </location>
    <ligand>
        <name>ATP</name>
        <dbReference type="ChEBI" id="CHEBI:30616"/>
    </ligand>
</feature>
<evidence type="ECO:0000256" key="9">
    <source>
        <dbReference type="SAM" id="MobiDB-lite"/>
    </source>
</evidence>
<reference evidence="13" key="1">
    <citation type="submission" date="2025-08" db="UniProtKB">
        <authorList>
            <consortium name="RefSeq"/>
        </authorList>
    </citation>
    <scope>IDENTIFICATION</scope>
</reference>
<dbReference type="InterPro" id="IPR008271">
    <property type="entry name" value="Ser/Thr_kinase_AS"/>
</dbReference>
<dbReference type="SMART" id="SM00777">
    <property type="entry name" value="Mad3_BUB1_I"/>
    <property type="match status" value="1"/>
</dbReference>
<sequence>MGSEEHEWELSKENVQPLRGGREMASLAMGLHSDHGAEHEIKAKQNEFELELRTYSGFDPFDVWDRYIKWTEQYFPKGGHDGHLMALIERCLKEFQSNDVYKSDPRFIQVWIRFACSSEDPVEVFTHMFDNGIGLNVAAFYCEWATSLERRGDNKNADVIYNEGLKNAAQPRSILLQRHQQFQNRVARNITLQIAEGQNPGMDMGDQEEQRLVLGRLKAAKKSHKVGTERTGAVSQGPAGCLKTSKQSAQKQIPEGRIQIYDDENAPPSVHLQQTHEWKSIPTRAVDNRENERKPGVWTKAKIKQRPVAPPGSAPFVIHEDPDSELPQETPRKTTLINNQPLSSRKPSKYTDALNNLKMGQGVPNLNEGIPMYQKDKVYNGMSEFSFEELRAARYWKLQRQKAEEAEKEQKRLKDEAMQRRVQEMAERMASMEALLQHNLGLMNQNKPENVTGPGSQLPLNEEDRELSLASDRLPDQVDQEMTEDGRSQSMAGSTHDMVTPTNNASSLFQTGKLPSSGGSQNASLNSSQRTPIFNSLSTYSATSSGGSNSSTSNFSFSKAHRANMSASSGLPRSNHAASSLSRVPPVFPQDSSMSMQRKTNPLEMSKDFISSVPNSSFSSNSFAEQGRLNSTVTPKSSGPTPESTSSLTKKGYVPPSPTVMTKEAMAVVQQMFSTSFDNSAVVTDELGSFHSNASQANNPPGGGMPFQICEDRTTQLIQQASVSSRAGGVEVFCDEPGGKENSVMGSTRKVIADQENDIPAAMTSTGRKGGGLQIHCDEPMEGEDLVRSSRKVIADQENDIPAAMTSTGRKSGGLQIHCDEPMEGEDLVRPLSEKKGVRRGLGFLPAAGSSEDVEMTGFDRELHTLANDFTIECQARDDMTLAALDSFSVHAHAASTPFAAAGTKLKQRTEQITEGNGSAVSTSSAMTSSTFGEGIPTPSKQNLSPILEGSGEGGSEDSKSSASHQSQTSSSVSGNVTLRSRHGSARSVCQQTIAEDEPLEEQEDRDASMPGGECLSTSLHHHQIDTSAYIHLPDDKERELLSTSVMIDPQNPFDDECIAKFLGSLDPPLSDYPNFFRFNEQVPLIPDTGMCYLAGKAVDMEGLLGQGGYAKIYKVCDFALDLDMTEDFFPTSYALKYQSPPCFWEFYVSCELHQRLSQLHAPVNIRPAVVQVERGYFYQNASLLEMQYLGNGSLLSLVNRYSQDRHMKASVEPFACLLTIELLHLFEQIHSCQFIHGDVKPDNFLIMDIRDVSENGSREAVFGSELGLVRLIDFGQSIDLTKFPEGTTFTASVATSGFQCIEMRTDRPWTFQTDLFGLAGTIHVVLFGSYMNVFQEQGQWKTTGSFNRKWNVPLWKEFFSAMLNIPSCDQMPNLASLRQKFEEYFMTQRAAYNMWLNSIRNETLLNGPASKVSGL</sequence>
<feature type="region of interest" description="Disordered" evidence="9">
    <location>
        <begin position="906"/>
        <end position="1018"/>
    </location>
</feature>
<dbReference type="Proteomes" id="UP000694888">
    <property type="component" value="Unplaced"/>
</dbReference>
<feature type="compositionally biased region" description="Low complexity" evidence="9">
    <location>
        <begin position="919"/>
        <end position="931"/>
    </location>
</feature>
<dbReference type="PROSITE" id="PS00108">
    <property type="entry name" value="PROTEIN_KINASE_ST"/>
    <property type="match status" value="1"/>
</dbReference>
<feature type="domain" description="Protein kinase" evidence="10">
    <location>
        <begin position="1099"/>
        <end position="1416"/>
    </location>
</feature>
<keyword evidence="2" id="KW-0158">Chromosome</keyword>
<dbReference type="Gene3D" id="6.10.130.20">
    <property type="match status" value="1"/>
</dbReference>
<feature type="compositionally biased region" description="Acidic residues" evidence="9">
    <location>
        <begin position="995"/>
        <end position="1005"/>
    </location>
</feature>
<evidence type="ECO:0000259" key="11">
    <source>
        <dbReference type="PROSITE" id="PS51489"/>
    </source>
</evidence>
<dbReference type="InterPro" id="IPR017441">
    <property type="entry name" value="Protein_kinase_ATP_BS"/>
</dbReference>
<accession>A0ABM0JKH3</accession>
<evidence type="ECO:0000256" key="3">
    <source>
        <dbReference type="ARBA" id="ARBA00022741"/>
    </source>
</evidence>
<keyword evidence="6" id="KW-0137">Centromere</keyword>
<name>A0ABM0JKH3_APLCA</name>
<feature type="compositionally biased region" description="Polar residues" evidence="9">
    <location>
        <begin position="500"/>
        <end position="528"/>
    </location>
</feature>
<evidence type="ECO:0000256" key="8">
    <source>
        <dbReference type="SAM" id="Coils"/>
    </source>
</evidence>
<dbReference type="InterPro" id="IPR013212">
    <property type="entry name" value="Mad3/Bub1_I"/>
</dbReference>
<keyword evidence="8" id="KW-0175">Coiled coil</keyword>
<dbReference type="RefSeq" id="XP_005095837.1">
    <property type="nucleotide sequence ID" value="XM_005095780.3"/>
</dbReference>
<evidence type="ECO:0000256" key="5">
    <source>
        <dbReference type="ARBA" id="ARBA00022840"/>
    </source>
</evidence>
<evidence type="ECO:0000256" key="6">
    <source>
        <dbReference type="ARBA" id="ARBA00023328"/>
    </source>
</evidence>
<proteinExistence type="predicted"/>
<feature type="compositionally biased region" description="Polar residues" evidence="9">
    <location>
        <begin position="628"/>
        <end position="649"/>
    </location>
</feature>
<feature type="region of interest" description="Disordered" evidence="9">
    <location>
        <begin position="566"/>
        <end position="598"/>
    </location>
</feature>
<dbReference type="InterPro" id="IPR000719">
    <property type="entry name" value="Prot_kinase_dom"/>
</dbReference>
<feature type="compositionally biased region" description="Polar residues" evidence="9">
    <location>
        <begin position="566"/>
        <end position="582"/>
    </location>
</feature>
<evidence type="ECO:0000259" key="10">
    <source>
        <dbReference type="PROSITE" id="PS50011"/>
    </source>
</evidence>
<feature type="compositionally biased region" description="Low complexity" evidence="9">
    <location>
        <begin position="961"/>
        <end position="974"/>
    </location>
</feature>
<dbReference type="Gene3D" id="1.25.40.430">
    <property type="match status" value="1"/>
</dbReference>
<keyword evidence="5 7" id="KW-0067">ATP-binding</keyword>
<dbReference type="PANTHER" id="PTHR14030">
    <property type="entry name" value="MITOTIC CHECKPOINT SERINE/THREONINE-PROTEIN KINASE BUB1"/>
    <property type="match status" value="1"/>
</dbReference>
<dbReference type="Pfam" id="PF00069">
    <property type="entry name" value="Pkinase"/>
    <property type="match status" value="1"/>
</dbReference>
<dbReference type="GeneID" id="101855481"/>
<dbReference type="Pfam" id="PF08311">
    <property type="entry name" value="Mad3_BUB1_I"/>
    <property type="match status" value="1"/>
</dbReference>
<keyword evidence="4" id="KW-0995">Kinetochore</keyword>